<feature type="compositionally biased region" description="Low complexity" evidence="1">
    <location>
        <begin position="76"/>
        <end position="93"/>
    </location>
</feature>
<sequence length="186" mass="19456">MKAGKPSSCSLRSAPLLLRSSPALVPALVPGEQDHAPFCLVQEKEEKKTQHQGPIVLKEANTALFHVIYRGPGDKAASCEPPTPAATETTTASQREVRSNPNPAASRGARSSSSPFPAPAPNWTEGGCEWKEEPMGCSRWGGDAAVFTTAAGKAEEESPRQELEISGSPGANHLLPGSGSGSEWNG</sequence>
<gene>
    <name evidence="2" type="ORF">PLEPLA_LOCUS26821</name>
</gene>
<dbReference type="AlphaFoldDB" id="A0A9N7UYT7"/>
<protein>
    <submittedName>
        <fullName evidence="2">Uncharacterized protein</fullName>
    </submittedName>
</protein>
<dbReference type="Proteomes" id="UP001153269">
    <property type="component" value="Unassembled WGS sequence"/>
</dbReference>
<name>A0A9N7UYT7_PLEPL</name>
<reference evidence="2" key="1">
    <citation type="submission" date="2020-03" db="EMBL/GenBank/DDBJ databases">
        <authorList>
            <person name="Weist P."/>
        </authorList>
    </citation>
    <scope>NUCLEOTIDE SEQUENCE</scope>
</reference>
<feature type="region of interest" description="Disordered" evidence="1">
    <location>
        <begin position="72"/>
        <end position="186"/>
    </location>
</feature>
<feature type="compositionally biased region" description="Basic and acidic residues" evidence="1">
    <location>
        <begin position="153"/>
        <end position="163"/>
    </location>
</feature>
<evidence type="ECO:0000256" key="1">
    <source>
        <dbReference type="SAM" id="MobiDB-lite"/>
    </source>
</evidence>
<feature type="compositionally biased region" description="Low complexity" evidence="1">
    <location>
        <begin position="103"/>
        <end position="115"/>
    </location>
</feature>
<organism evidence="2 3">
    <name type="scientific">Pleuronectes platessa</name>
    <name type="common">European plaice</name>
    <dbReference type="NCBI Taxonomy" id="8262"/>
    <lineage>
        <taxon>Eukaryota</taxon>
        <taxon>Metazoa</taxon>
        <taxon>Chordata</taxon>
        <taxon>Craniata</taxon>
        <taxon>Vertebrata</taxon>
        <taxon>Euteleostomi</taxon>
        <taxon>Actinopterygii</taxon>
        <taxon>Neopterygii</taxon>
        <taxon>Teleostei</taxon>
        <taxon>Neoteleostei</taxon>
        <taxon>Acanthomorphata</taxon>
        <taxon>Carangaria</taxon>
        <taxon>Pleuronectiformes</taxon>
        <taxon>Pleuronectoidei</taxon>
        <taxon>Pleuronectidae</taxon>
        <taxon>Pleuronectes</taxon>
    </lineage>
</organism>
<evidence type="ECO:0000313" key="2">
    <source>
        <dbReference type="EMBL" id="CAB1438965.1"/>
    </source>
</evidence>
<accession>A0A9N7UYT7</accession>
<proteinExistence type="predicted"/>
<dbReference type="EMBL" id="CADEAL010002223">
    <property type="protein sequence ID" value="CAB1438965.1"/>
    <property type="molecule type" value="Genomic_DNA"/>
</dbReference>
<keyword evidence="3" id="KW-1185">Reference proteome</keyword>
<evidence type="ECO:0000313" key="3">
    <source>
        <dbReference type="Proteomes" id="UP001153269"/>
    </source>
</evidence>
<comment type="caution">
    <text evidence="2">The sequence shown here is derived from an EMBL/GenBank/DDBJ whole genome shotgun (WGS) entry which is preliminary data.</text>
</comment>